<evidence type="ECO:0000256" key="3">
    <source>
        <dbReference type="SAM" id="MobiDB-lite"/>
    </source>
</evidence>
<dbReference type="SUPFAM" id="SSF48498">
    <property type="entry name" value="Tetracyclin repressor-like, C-terminal domain"/>
    <property type="match status" value="1"/>
</dbReference>
<evidence type="ECO:0000313" key="6">
    <source>
        <dbReference type="Proteomes" id="UP000186684"/>
    </source>
</evidence>
<reference evidence="6" key="1">
    <citation type="submission" date="2017-01" db="EMBL/GenBank/DDBJ databases">
        <authorList>
            <person name="Varghese N."/>
            <person name="Submissions S."/>
        </authorList>
    </citation>
    <scope>NUCLEOTIDE SEQUENCE [LARGE SCALE GENOMIC DNA]</scope>
    <source>
        <strain evidence="6">DSM 29430</strain>
    </source>
</reference>
<dbReference type="InterPro" id="IPR009057">
    <property type="entry name" value="Homeodomain-like_sf"/>
</dbReference>
<dbReference type="Pfam" id="PF00440">
    <property type="entry name" value="TetR_N"/>
    <property type="match status" value="1"/>
</dbReference>
<dbReference type="Gene3D" id="1.10.10.60">
    <property type="entry name" value="Homeodomain-like"/>
    <property type="match status" value="1"/>
</dbReference>
<feature type="DNA-binding region" description="H-T-H motif" evidence="2">
    <location>
        <begin position="45"/>
        <end position="64"/>
    </location>
</feature>
<proteinExistence type="predicted"/>
<dbReference type="RefSeq" id="WP_076446575.1">
    <property type="nucleotide sequence ID" value="NZ_FTOQ01000003.1"/>
</dbReference>
<organism evidence="5 6">
    <name type="scientific">Roseivivax lentus</name>
    <dbReference type="NCBI Taxonomy" id="633194"/>
    <lineage>
        <taxon>Bacteria</taxon>
        <taxon>Pseudomonadati</taxon>
        <taxon>Pseudomonadota</taxon>
        <taxon>Alphaproteobacteria</taxon>
        <taxon>Rhodobacterales</taxon>
        <taxon>Roseobacteraceae</taxon>
        <taxon>Roseivivax</taxon>
    </lineage>
</organism>
<dbReference type="STRING" id="633194.SAMN05421759_10381"/>
<name>A0A1N7LQX6_9RHOB</name>
<protein>
    <submittedName>
        <fullName evidence="5">Transcriptional regulator, TetR family</fullName>
    </submittedName>
</protein>
<dbReference type="PROSITE" id="PS50977">
    <property type="entry name" value="HTH_TETR_2"/>
    <property type="match status" value="1"/>
</dbReference>
<keyword evidence="1 2" id="KW-0238">DNA-binding</keyword>
<gene>
    <name evidence="5" type="ORF">SAMN05421759_10381</name>
</gene>
<feature type="domain" description="HTH tetR-type" evidence="4">
    <location>
        <begin position="22"/>
        <end position="82"/>
    </location>
</feature>
<dbReference type="GO" id="GO:0003700">
    <property type="term" value="F:DNA-binding transcription factor activity"/>
    <property type="evidence" value="ECO:0007669"/>
    <property type="project" value="TreeGrafter"/>
</dbReference>
<dbReference type="InterPro" id="IPR001647">
    <property type="entry name" value="HTH_TetR"/>
</dbReference>
<dbReference type="AlphaFoldDB" id="A0A1N7LQX6"/>
<dbReference type="SUPFAM" id="SSF46689">
    <property type="entry name" value="Homeodomain-like"/>
    <property type="match status" value="1"/>
</dbReference>
<dbReference type="PANTHER" id="PTHR30055:SF196">
    <property type="entry name" value="HTH-TYPE TRANSCRIPTIONAL REGULATOR RUTR"/>
    <property type="match status" value="1"/>
</dbReference>
<feature type="region of interest" description="Disordered" evidence="3">
    <location>
        <begin position="1"/>
        <end position="20"/>
    </location>
</feature>
<dbReference type="PRINTS" id="PR00455">
    <property type="entry name" value="HTHTETR"/>
</dbReference>
<evidence type="ECO:0000256" key="1">
    <source>
        <dbReference type="ARBA" id="ARBA00023125"/>
    </source>
</evidence>
<dbReference type="InterPro" id="IPR036271">
    <property type="entry name" value="Tet_transcr_reg_TetR-rel_C_sf"/>
</dbReference>
<dbReference type="InterPro" id="IPR050109">
    <property type="entry name" value="HTH-type_TetR-like_transc_reg"/>
</dbReference>
<dbReference type="Gene3D" id="1.10.357.10">
    <property type="entry name" value="Tetracycline Repressor, domain 2"/>
    <property type="match status" value="1"/>
</dbReference>
<dbReference type="Pfam" id="PF08362">
    <property type="entry name" value="TetR_C_3"/>
    <property type="match status" value="1"/>
</dbReference>
<dbReference type="Proteomes" id="UP000186684">
    <property type="component" value="Unassembled WGS sequence"/>
</dbReference>
<dbReference type="GO" id="GO:0000976">
    <property type="term" value="F:transcription cis-regulatory region binding"/>
    <property type="evidence" value="ECO:0007669"/>
    <property type="project" value="TreeGrafter"/>
</dbReference>
<evidence type="ECO:0000313" key="5">
    <source>
        <dbReference type="EMBL" id="SIS76238.1"/>
    </source>
</evidence>
<dbReference type="GO" id="GO:0045892">
    <property type="term" value="P:negative regulation of DNA-templated transcription"/>
    <property type="evidence" value="ECO:0007669"/>
    <property type="project" value="InterPro"/>
</dbReference>
<dbReference type="PANTHER" id="PTHR30055">
    <property type="entry name" value="HTH-TYPE TRANSCRIPTIONAL REGULATOR RUTR"/>
    <property type="match status" value="1"/>
</dbReference>
<sequence>MATAVPPQDPHGAEKPLSRIQQRNRQRILEAALEVFSAQGFRGATLDEIADCAAMSKPNMLYYFDSKEAIHVALLNTLMQEWLAPLEALDDADEPLEAIMSYVLTKLEMSRRMPRESRLFANEILQGAPRMGPHLEAGLKPLFDAKCALIRQWIDQGEIAAVDPEHLLFTIWAVTQHYADFEAQVGVLVGHSSAGWERARTHVEKMFRSLLTPRPA</sequence>
<evidence type="ECO:0000259" key="4">
    <source>
        <dbReference type="PROSITE" id="PS50977"/>
    </source>
</evidence>
<keyword evidence="6" id="KW-1185">Reference proteome</keyword>
<dbReference type="EMBL" id="FTOQ01000003">
    <property type="protein sequence ID" value="SIS76238.1"/>
    <property type="molecule type" value="Genomic_DNA"/>
</dbReference>
<accession>A0A1N7LQX6</accession>
<dbReference type="InterPro" id="IPR013573">
    <property type="entry name" value="Tscrpt_reg_YcdC_C"/>
</dbReference>
<dbReference type="OrthoDB" id="2356263at2"/>
<evidence type="ECO:0000256" key="2">
    <source>
        <dbReference type="PROSITE-ProRule" id="PRU00335"/>
    </source>
</evidence>